<feature type="signal peptide" evidence="1">
    <location>
        <begin position="1"/>
        <end position="25"/>
    </location>
</feature>
<dbReference type="InterPro" id="IPR021953">
    <property type="entry name" value="DUF3570"/>
</dbReference>
<feature type="chain" id="PRO_5018039032" evidence="1">
    <location>
        <begin position="26"/>
        <end position="401"/>
    </location>
</feature>
<dbReference type="EMBL" id="RQJO01000007">
    <property type="protein sequence ID" value="RRB07498.1"/>
    <property type="molecule type" value="Genomic_DNA"/>
</dbReference>
<protein>
    <submittedName>
        <fullName evidence="2">DUF3570 domain-containing protein</fullName>
    </submittedName>
</protein>
<keyword evidence="1" id="KW-0732">Signal</keyword>
<keyword evidence="3" id="KW-1185">Reference proteome</keyword>
<evidence type="ECO:0000313" key="3">
    <source>
        <dbReference type="Proteomes" id="UP000271925"/>
    </source>
</evidence>
<sequence length="401" mass="45384">MKKICLSVSLLLGLLRMGQAQEAPAYTKRKLQIQEINLVSSYYEQGGNNSAVTGGIGSEFLRDYAQSFDLVLKTTDHRNRQHTIAFDFNVDHYTSASSDKIDPLTISSASRSDTHIYPSISWNVHDENRRVTKGISVAYSTEYDYKSYGVSVNFSKLSVDNNRELTLKAGAFFDTWTVILPAELRPEGYGSGADGDRDPVDHKPRNSYNASFSLSQVINKRLQAFFTVEPAFQQGLLSTPFHRIYFNDGSETVERLPGSRMKLPVGLRLHYFWGDRVILRTFYRYYLDNWGMKAHTISLETPIKLTSFVSLSPFFRFSNQTAVRYFAPYGTHAPTDRYYTSDYDISGFHSQFFGTGLRLAPPGGILGIRNWQSVELRYGHYARSAGLGMQANSLTLLAKFK</sequence>
<proteinExistence type="predicted"/>
<dbReference type="Pfam" id="PF12094">
    <property type="entry name" value="DUF3570"/>
    <property type="match status" value="1"/>
</dbReference>
<organism evidence="2 3">
    <name type="scientific">Larkinella rosea</name>
    <dbReference type="NCBI Taxonomy" id="2025312"/>
    <lineage>
        <taxon>Bacteria</taxon>
        <taxon>Pseudomonadati</taxon>
        <taxon>Bacteroidota</taxon>
        <taxon>Cytophagia</taxon>
        <taxon>Cytophagales</taxon>
        <taxon>Spirosomataceae</taxon>
        <taxon>Larkinella</taxon>
    </lineage>
</organism>
<name>A0A3P1C2J9_9BACT</name>
<dbReference type="AlphaFoldDB" id="A0A3P1C2J9"/>
<accession>A0A3P1C2J9</accession>
<evidence type="ECO:0000256" key="1">
    <source>
        <dbReference type="SAM" id="SignalP"/>
    </source>
</evidence>
<gene>
    <name evidence="2" type="ORF">EHT25_06880</name>
</gene>
<dbReference type="Proteomes" id="UP000271925">
    <property type="component" value="Unassembled WGS sequence"/>
</dbReference>
<dbReference type="RefSeq" id="WP_124872619.1">
    <property type="nucleotide sequence ID" value="NZ_RQJO01000007.1"/>
</dbReference>
<reference evidence="2 3" key="1">
    <citation type="submission" date="2018-11" db="EMBL/GenBank/DDBJ databases">
        <authorList>
            <person name="Zhou Z."/>
            <person name="Wang G."/>
        </authorList>
    </citation>
    <scope>NUCLEOTIDE SEQUENCE [LARGE SCALE GENOMIC DNA]</scope>
    <source>
        <strain evidence="2 3">KCTC52004</strain>
    </source>
</reference>
<dbReference type="OrthoDB" id="5450709at2"/>
<comment type="caution">
    <text evidence="2">The sequence shown here is derived from an EMBL/GenBank/DDBJ whole genome shotgun (WGS) entry which is preliminary data.</text>
</comment>
<evidence type="ECO:0000313" key="2">
    <source>
        <dbReference type="EMBL" id="RRB07498.1"/>
    </source>
</evidence>